<dbReference type="Pfam" id="PF00954">
    <property type="entry name" value="S_locus_glycop"/>
    <property type="match status" value="1"/>
</dbReference>
<dbReference type="InterPro" id="IPR000858">
    <property type="entry name" value="S_locus_glycoprot_dom"/>
</dbReference>
<protein>
    <submittedName>
        <fullName evidence="4">Putative S-locus glycoprotein</fullName>
    </submittedName>
</protein>
<keyword evidence="2" id="KW-1015">Disulfide bond</keyword>
<evidence type="ECO:0000259" key="3">
    <source>
        <dbReference type="Pfam" id="PF00954"/>
    </source>
</evidence>
<evidence type="ECO:0000313" key="4">
    <source>
        <dbReference type="EMBL" id="RHN45914.1"/>
    </source>
</evidence>
<evidence type="ECO:0000256" key="1">
    <source>
        <dbReference type="ARBA" id="ARBA00022729"/>
    </source>
</evidence>
<dbReference type="GO" id="GO:0048544">
    <property type="term" value="P:recognition of pollen"/>
    <property type="evidence" value="ECO:0007669"/>
    <property type="project" value="InterPro"/>
</dbReference>
<dbReference type="EMBL" id="PSQE01000007">
    <property type="protein sequence ID" value="RHN45914.1"/>
    <property type="molecule type" value="Genomic_DNA"/>
</dbReference>
<reference evidence="4" key="1">
    <citation type="journal article" date="2018" name="Nat. Plants">
        <title>Whole-genome landscape of Medicago truncatula symbiotic genes.</title>
        <authorList>
            <person name="Pecrix Y."/>
            <person name="Gamas P."/>
            <person name="Carrere S."/>
        </authorList>
    </citation>
    <scope>NUCLEOTIDE SEQUENCE</scope>
    <source>
        <tissue evidence="4">Leaves</tissue>
    </source>
</reference>
<comment type="caution">
    <text evidence="4">The sequence shown here is derived from an EMBL/GenBank/DDBJ whole genome shotgun (WGS) entry which is preliminary data.</text>
</comment>
<feature type="domain" description="S-locus glycoprotein" evidence="3">
    <location>
        <begin position="4"/>
        <end position="54"/>
    </location>
</feature>
<gene>
    <name evidence="4" type="ORF">MtrunA17_Chr7g0236601</name>
</gene>
<accession>A0A396H2I0</accession>
<proteinExistence type="predicted"/>
<name>A0A396H2I0_MEDTR</name>
<keyword evidence="1" id="KW-0732">Signal</keyword>
<organism evidence="4">
    <name type="scientific">Medicago truncatula</name>
    <name type="common">Barrel medic</name>
    <name type="synonym">Medicago tribuloides</name>
    <dbReference type="NCBI Taxonomy" id="3880"/>
    <lineage>
        <taxon>Eukaryota</taxon>
        <taxon>Viridiplantae</taxon>
        <taxon>Streptophyta</taxon>
        <taxon>Embryophyta</taxon>
        <taxon>Tracheophyta</taxon>
        <taxon>Spermatophyta</taxon>
        <taxon>Magnoliopsida</taxon>
        <taxon>eudicotyledons</taxon>
        <taxon>Gunneridae</taxon>
        <taxon>Pentapetalae</taxon>
        <taxon>rosids</taxon>
        <taxon>fabids</taxon>
        <taxon>Fabales</taxon>
        <taxon>Fabaceae</taxon>
        <taxon>Papilionoideae</taxon>
        <taxon>50 kb inversion clade</taxon>
        <taxon>NPAAA clade</taxon>
        <taxon>Hologalegina</taxon>
        <taxon>IRL clade</taxon>
        <taxon>Trifolieae</taxon>
        <taxon>Medicago</taxon>
    </lineage>
</organism>
<evidence type="ECO:0000256" key="2">
    <source>
        <dbReference type="ARBA" id="ARBA00023157"/>
    </source>
</evidence>
<dbReference type="AlphaFoldDB" id="A0A396H2I0"/>
<sequence>MIYHLNSQGKFEERRWDEEKKEVIVTWRSQDSECDAYGICGAFASCNSLVSPICISV</sequence>
<dbReference type="Gramene" id="rna40341">
    <property type="protein sequence ID" value="RHN45914.1"/>
    <property type="gene ID" value="gene40341"/>
</dbReference>
<dbReference type="Proteomes" id="UP000265566">
    <property type="component" value="Chromosome 7"/>
</dbReference>